<feature type="domain" description="Histidine kinase/HSP90-like ATPase" evidence="1">
    <location>
        <begin position="27"/>
        <end position="123"/>
    </location>
</feature>
<dbReference type="EC" id="2.7.13.3" evidence="2"/>
<reference evidence="2" key="1">
    <citation type="submission" date="2019-08" db="EMBL/GenBank/DDBJ databases">
        <authorList>
            <person name="Kucharzyk K."/>
            <person name="Murdoch R.W."/>
            <person name="Higgins S."/>
            <person name="Loffler F."/>
        </authorList>
    </citation>
    <scope>NUCLEOTIDE SEQUENCE</scope>
</reference>
<dbReference type="PANTHER" id="PTHR34220:SF7">
    <property type="entry name" value="SENSOR HISTIDINE KINASE YPDA"/>
    <property type="match status" value="1"/>
</dbReference>
<keyword evidence="2" id="KW-0418">Kinase</keyword>
<dbReference type="InterPro" id="IPR003594">
    <property type="entry name" value="HATPase_dom"/>
</dbReference>
<dbReference type="Pfam" id="PF02518">
    <property type="entry name" value="HATPase_c"/>
    <property type="match status" value="1"/>
</dbReference>
<evidence type="ECO:0000313" key="2">
    <source>
        <dbReference type="EMBL" id="MPN39651.1"/>
    </source>
</evidence>
<name>A0A645HKX3_9ZZZZ</name>
<dbReference type="PANTHER" id="PTHR34220">
    <property type="entry name" value="SENSOR HISTIDINE KINASE YPDA"/>
    <property type="match status" value="1"/>
</dbReference>
<dbReference type="InterPro" id="IPR036890">
    <property type="entry name" value="HATPase_C_sf"/>
</dbReference>
<sequence length="128" mass="14551">MEKARFGDKLNVIYDIDEDINIKIPSLIIQPIVENSVKHGILEGSKRGTVKIYVKKITNNKAKVIIEDDGVGISEKVIERVYNDNMQENKIGISNVNKRLKYLYGKGLQMERLDKGTRTTFIVETLKG</sequence>
<accession>A0A645HKX3</accession>
<dbReference type="GO" id="GO:0004673">
    <property type="term" value="F:protein histidine kinase activity"/>
    <property type="evidence" value="ECO:0007669"/>
    <property type="project" value="UniProtKB-EC"/>
</dbReference>
<dbReference type="Gene3D" id="3.30.565.10">
    <property type="entry name" value="Histidine kinase-like ATPase, C-terminal domain"/>
    <property type="match status" value="1"/>
</dbReference>
<gene>
    <name evidence="2" type="primary">ypdA_18</name>
    <name evidence="2" type="ORF">SDC9_187179</name>
</gene>
<dbReference type="InterPro" id="IPR050640">
    <property type="entry name" value="Bact_2-comp_sensor_kinase"/>
</dbReference>
<evidence type="ECO:0000259" key="1">
    <source>
        <dbReference type="Pfam" id="PF02518"/>
    </source>
</evidence>
<dbReference type="SUPFAM" id="SSF55874">
    <property type="entry name" value="ATPase domain of HSP90 chaperone/DNA topoisomerase II/histidine kinase"/>
    <property type="match status" value="1"/>
</dbReference>
<keyword evidence="2" id="KW-0808">Transferase</keyword>
<comment type="caution">
    <text evidence="2">The sequence shown here is derived from an EMBL/GenBank/DDBJ whole genome shotgun (WGS) entry which is preliminary data.</text>
</comment>
<dbReference type="EMBL" id="VSSQ01095582">
    <property type="protein sequence ID" value="MPN39651.1"/>
    <property type="molecule type" value="Genomic_DNA"/>
</dbReference>
<protein>
    <submittedName>
        <fullName evidence="2">Sensor histidine kinase YpdA</fullName>
        <ecNumber evidence="2">2.7.13.3</ecNumber>
    </submittedName>
</protein>
<organism evidence="2">
    <name type="scientific">bioreactor metagenome</name>
    <dbReference type="NCBI Taxonomy" id="1076179"/>
    <lineage>
        <taxon>unclassified sequences</taxon>
        <taxon>metagenomes</taxon>
        <taxon>ecological metagenomes</taxon>
    </lineage>
</organism>
<dbReference type="AlphaFoldDB" id="A0A645HKX3"/>
<proteinExistence type="predicted"/>